<feature type="region of interest" description="Disordered" evidence="1">
    <location>
        <begin position="45"/>
        <end position="67"/>
    </location>
</feature>
<sequence length="67" mass="7475">MASKNNFCHQKKEKQKINNVDNAREVNTHKRLIIMRLSGHNQYVMSRGSTDGAGMTRGGRGLETGTT</sequence>
<evidence type="ECO:0000256" key="1">
    <source>
        <dbReference type="SAM" id="MobiDB-lite"/>
    </source>
</evidence>
<accession>A0A7I8KI43</accession>
<organism evidence="2 3">
    <name type="scientific">Spirodela intermedia</name>
    <name type="common">Intermediate duckweed</name>
    <dbReference type="NCBI Taxonomy" id="51605"/>
    <lineage>
        <taxon>Eukaryota</taxon>
        <taxon>Viridiplantae</taxon>
        <taxon>Streptophyta</taxon>
        <taxon>Embryophyta</taxon>
        <taxon>Tracheophyta</taxon>
        <taxon>Spermatophyta</taxon>
        <taxon>Magnoliopsida</taxon>
        <taxon>Liliopsida</taxon>
        <taxon>Araceae</taxon>
        <taxon>Lemnoideae</taxon>
        <taxon>Spirodela</taxon>
    </lineage>
</organism>
<evidence type="ECO:0000313" key="2">
    <source>
        <dbReference type="EMBL" id="CAA7396824.1"/>
    </source>
</evidence>
<proteinExistence type="predicted"/>
<dbReference type="Proteomes" id="UP000663760">
    <property type="component" value="Chromosome 5"/>
</dbReference>
<gene>
    <name evidence="2" type="ORF">SI8410_05007487</name>
</gene>
<protein>
    <submittedName>
        <fullName evidence="2">Uncharacterized protein</fullName>
    </submittedName>
</protein>
<evidence type="ECO:0000313" key="3">
    <source>
        <dbReference type="Proteomes" id="UP000663760"/>
    </source>
</evidence>
<name>A0A7I8KI43_SPIIN</name>
<reference evidence="2" key="1">
    <citation type="submission" date="2020-02" db="EMBL/GenBank/DDBJ databases">
        <authorList>
            <person name="Scholz U."/>
            <person name="Mascher M."/>
            <person name="Fiebig A."/>
        </authorList>
    </citation>
    <scope>NUCLEOTIDE SEQUENCE</scope>
</reference>
<dbReference type="AlphaFoldDB" id="A0A7I8KI43"/>
<dbReference type="EMBL" id="LR746268">
    <property type="protein sequence ID" value="CAA7396824.1"/>
    <property type="molecule type" value="Genomic_DNA"/>
</dbReference>
<keyword evidence="3" id="KW-1185">Reference proteome</keyword>
<feature type="compositionally biased region" description="Gly residues" evidence="1">
    <location>
        <begin position="55"/>
        <end position="67"/>
    </location>
</feature>